<dbReference type="RefSeq" id="WP_188525688.1">
    <property type="nucleotide sequence ID" value="NZ_BMGI01000001.1"/>
</dbReference>
<comment type="caution">
    <text evidence="3">The sequence shown here is derived from an EMBL/GenBank/DDBJ whole genome shotgun (WGS) entry which is preliminary data.</text>
</comment>
<evidence type="ECO:0000313" key="4">
    <source>
        <dbReference type="Proteomes" id="UP000617355"/>
    </source>
</evidence>
<dbReference type="EMBL" id="BMGI01000001">
    <property type="protein sequence ID" value="GGD20496.1"/>
    <property type="molecule type" value="Genomic_DNA"/>
</dbReference>
<gene>
    <name evidence="3" type="ORF">GCM10011358_01350</name>
</gene>
<evidence type="ECO:0000256" key="1">
    <source>
        <dbReference type="SAM" id="Phobius"/>
    </source>
</evidence>
<keyword evidence="1" id="KW-1133">Transmembrane helix</keyword>
<evidence type="ECO:0000259" key="2">
    <source>
        <dbReference type="Pfam" id="PF03625"/>
    </source>
</evidence>
<keyword evidence="1" id="KW-0472">Membrane</keyword>
<dbReference type="Pfam" id="PF03625">
    <property type="entry name" value="DUF302"/>
    <property type="match status" value="1"/>
</dbReference>
<name>A0ABQ1Q9X8_9RHOB</name>
<dbReference type="CDD" id="cd14797">
    <property type="entry name" value="DUF302"/>
    <property type="match status" value="1"/>
</dbReference>
<feature type="transmembrane region" description="Helical" evidence="1">
    <location>
        <begin position="7"/>
        <end position="26"/>
    </location>
</feature>
<dbReference type="SUPFAM" id="SSF103247">
    <property type="entry name" value="TT1751-like"/>
    <property type="match status" value="1"/>
</dbReference>
<evidence type="ECO:0000313" key="3">
    <source>
        <dbReference type="EMBL" id="GGD20496.1"/>
    </source>
</evidence>
<keyword evidence="1" id="KW-0812">Transmembrane</keyword>
<dbReference type="InterPro" id="IPR005180">
    <property type="entry name" value="DUF302"/>
</dbReference>
<dbReference type="Gene3D" id="3.30.310.70">
    <property type="entry name" value="TT1751-like domain"/>
    <property type="match status" value="1"/>
</dbReference>
<keyword evidence="4" id="KW-1185">Reference proteome</keyword>
<reference evidence="4" key="1">
    <citation type="journal article" date="2019" name="Int. J. Syst. Evol. Microbiol.">
        <title>The Global Catalogue of Microorganisms (GCM) 10K type strain sequencing project: providing services to taxonomists for standard genome sequencing and annotation.</title>
        <authorList>
            <consortium name="The Broad Institute Genomics Platform"/>
            <consortium name="The Broad Institute Genome Sequencing Center for Infectious Disease"/>
            <person name="Wu L."/>
            <person name="Ma J."/>
        </authorList>
    </citation>
    <scope>NUCLEOTIDE SEQUENCE [LARGE SCALE GENOMIC DNA]</scope>
    <source>
        <strain evidence="4">CGMCC 1.12922</strain>
    </source>
</reference>
<sequence length="188" mass="20866">MKVIRAILMVIGLVSVVATGWVFWTFRGFDPQAPGVYWNMAMRLAETGNSAEATVWKRKVADGLTFEEIDESIKSVALEQNIRDVGSLPLGEQVSLMQGSEWRKLKIYLYCNPMTAAKMVEVSEAYSAYLPCRVSLVEDANGDLWIYSLDMDMMIHGGKPLPPELLEEALGVKETILAILDQAAEGSF</sequence>
<dbReference type="InterPro" id="IPR035923">
    <property type="entry name" value="TT1751-like_sf"/>
</dbReference>
<organism evidence="3 4">
    <name type="scientific">Sinisalibacter lacisalsi</name>
    <dbReference type="NCBI Taxonomy" id="1526570"/>
    <lineage>
        <taxon>Bacteria</taxon>
        <taxon>Pseudomonadati</taxon>
        <taxon>Pseudomonadota</taxon>
        <taxon>Alphaproteobacteria</taxon>
        <taxon>Rhodobacterales</taxon>
        <taxon>Roseobacteraceae</taxon>
        <taxon>Sinisalibacter</taxon>
    </lineage>
</organism>
<proteinExistence type="predicted"/>
<feature type="domain" description="DUF302" evidence="2">
    <location>
        <begin position="98"/>
        <end position="150"/>
    </location>
</feature>
<accession>A0ABQ1Q9X8</accession>
<dbReference type="Proteomes" id="UP000617355">
    <property type="component" value="Unassembled WGS sequence"/>
</dbReference>
<protein>
    <recommendedName>
        <fullName evidence="2">DUF302 domain-containing protein</fullName>
    </recommendedName>
</protein>